<accession>A0A1H3XGL9</accession>
<sequence length="419" mass="47288">MKSLKIIGLSFFGLISIGSYAQEFDASLQLRPRFEYRNGFKSLIKDSEDATSFVSQRSRLILNFKQDKLKTKLSLQNIRTWGDVATTTTADKNAIAVFEAWAQYDFDTNWSARLGRQVISYDNQRIFGEIDWAQQGQSHDAAVISFHPKNNQLDLGFALNADKENLVAPTTPYTTNYKSMQYAWYHTEFSKLNMSLLLLNTGYEYAKTLTDLKVDYKQTFGTYLSYKENKWDTNLGLYAQTGKSSGQEVSAFNAGAYLGYAVTAKFKAGLGYEFLSGKDQNDSSTDFKSFTPLFGTNHGFNGLMDYFYVGNHINSVGLQDAYLKLNYTHNKWQFNLIPHVFSAPNMVLDASNAKMDSYLGTELDFTTSYALQKDITASAGYSQMFGSTTLERLKGGNASNTNNWVWVMVSFSPRLFATK</sequence>
<dbReference type="Pfam" id="PF13372">
    <property type="entry name" value="Alginate_exp"/>
    <property type="match status" value="1"/>
</dbReference>
<name>A0A1H3XGL9_9FLAO</name>
<dbReference type="RefSeq" id="WP_091084163.1">
    <property type="nucleotide sequence ID" value="NZ_FNRD01000001.1"/>
</dbReference>
<dbReference type="OrthoDB" id="1070463at2"/>
<gene>
    <name evidence="2" type="ORF">SAMN05443667_101489</name>
</gene>
<dbReference type="STRING" id="150146.SAMN05443667_101489"/>
<dbReference type="EMBL" id="FNRD01000001">
    <property type="protein sequence ID" value="SDZ97762.1"/>
    <property type="molecule type" value="Genomic_DNA"/>
</dbReference>
<evidence type="ECO:0000313" key="2">
    <source>
        <dbReference type="EMBL" id="SDZ97762.1"/>
    </source>
</evidence>
<organism evidence="2 3">
    <name type="scientific">Flavobacterium gillisiae</name>
    <dbReference type="NCBI Taxonomy" id="150146"/>
    <lineage>
        <taxon>Bacteria</taxon>
        <taxon>Pseudomonadati</taxon>
        <taxon>Bacteroidota</taxon>
        <taxon>Flavobacteriia</taxon>
        <taxon>Flavobacteriales</taxon>
        <taxon>Flavobacteriaceae</taxon>
        <taxon>Flavobacterium</taxon>
    </lineage>
</organism>
<evidence type="ECO:0000259" key="1">
    <source>
        <dbReference type="Pfam" id="PF13372"/>
    </source>
</evidence>
<dbReference type="AlphaFoldDB" id="A0A1H3XGL9"/>
<proteinExistence type="predicted"/>
<protein>
    <submittedName>
        <fullName evidence="2">Alginate export</fullName>
    </submittedName>
</protein>
<reference evidence="3" key="1">
    <citation type="submission" date="2016-10" db="EMBL/GenBank/DDBJ databases">
        <authorList>
            <person name="Varghese N."/>
            <person name="Submissions S."/>
        </authorList>
    </citation>
    <scope>NUCLEOTIDE SEQUENCE [LARGE SCALE GENOMIC DNA]</scope>
    <source>
        <strain evidence="3">DSM 22376</strain>
    </source>
</reference>
<keyword evidence="3" id="KW-1185">Reference proteome</keyword>
<evidence type="ECO:0000313" key="3">
    <source>
        <dbReference type="Proteomes" id="UP000198951"/>
    </source>
</evidence>
<dbReference type="InterPro" id="IPR025388">
    <property type="entry name" value="Alginate_export_dom"/>
</dbReference>
<dbReference type="Proteomes" id="UP000198951">
    <property type="component" value="Unassembled WGS sequence"/>
</dbReference>
<feature type="domain" description="Alginate export" evidence="1">
    <location>
        <begin position="27"/>
        <end position="385"/>
    </location>
</feature>